<keyword evidence="7" id="KW-0862">Zinc</keyword>
<gene>
    <name evidence="11" type="ORF">RND81_07G176000</name>
</gene>
<feature type="region of interest" description="Disordered" evidence="9">
    <location>
        <begin position="37"/>
        <end position="61"/>
    </location>
</feature>
<feature type="compositionally biased region" description="Polar residues" evidence="9">
    <location>
        <begin position="47"/>
        <end position="61"/>
    </location>
</feature>
<dbReference type="InterPro" id="IPR001841">
    <property type="entry name" value="Znf_RING"/>
</dbReference>
<keyword evidence="12" id="KW-1185">Reference proteome</keyword>
<evidence type="ECO:0000256" key="3">
    <source>
        <dbReference type="ARBA" id="ARBA00022679"/>
    </source>
</evidence>
<evidence type="ECO:0000313" key="11">
    <source>
        <dbReference type="EMBL" id="KAK9707149.1"/>
    </source>
</evidence>
<dbReference type="PROSITE" id="PS50089">
    <property type="entry name" value="ZF_RING_2"/>
    <property type="match status" value="1"/>
</dbReference>
<evidence type="ECO:0000256" key="4">
    <source>
        <dbReference type="ARBA" id="ARBA00022723"/>
    </source>
</evidence>
<dbReference type="SUPFAM" id="SSF57850">
    <property type="entry name" value="RING/U-box"/>
    <property type="match status" value="1"/>
</dbReference>
<dbReference type="AlphaFoldDB" id="A0AAW1JSH2"/>
<dbReference type="SMART" id="SM00184">
    <property type="entry name" value="RING"/>
    <property type="match status" value="1"/>
</dbReference>
<keyword evidence="5 8" id="KW-0863">Zinc-finger</keyword>
<dbReference type="Proteomes" id="UP001443914">
    <property type="component" value="Unassembled WGS sequence"/>
</dbReference>
<evidence type="ECO:0000256" key="2">
    <source>
        <dbReference type="ARBA" id="ARBA00012483"/>
    </source>
</evidence>
<dbReference type="Pfam" id="PF13639">
    <property type="entry name" value="zf-RING_2"/>
    <property type="match status" value="1"/>
</dbReference>
<dbReference type="PANTHER" id="PTHR46463:SF10">
    <property type="entry name" value="OS01G0926200 PROTEIN"/>
    <property type="match status" value="1"/>
</dbReference>
<dbReference type="GO" id="GO:0061630">
    <property type="term" value="F:ubiquitin protein ligase activity"/>
    <property type="evidence" value="ECO:0007669"/>
    <property type="project" value="UniProtKB-EC"/>
</dbReference>
<keyword evidence="3" id="KW-0808">Transferase</keyword>
<dbReference type="InterPro" id="IPR013083">
    <property type="entry name" value="Znf_RING/FYVE/PHD"/>
</dbReference>
<proteinExistence type="predicted"/>
<dbReference type="CDD" id="cd23116">
    <property type="entry name" value="RING-H2_AIRP1-like"/>
    <property type="match status" value="1"/>
</dbReference>
<dbReference type="EMBL" id="JBDFQZ010000007">
    <property type="protein sequence ID" value="KAK9707149.1"/>
    <property type="molecule type" value="Genomic_DNA"/>
</dbReference>
<evidence type="ECO:0000256" key="6">
    <source>
        <dbReference type="ARBA" id="ARBA00022786"/>
    </source>
</evidence>
<dbReference type="GO" id="GO:0008270">
    <property type="term" value="F:zinc ion binding"/>
    <property type="evidence" value="ECO:0007669"/>
    <property type="project" value="UniProtKB-KW"/>
</dbReference>
<reference evidence="11" key="1">
    <citation type="submission" date="2024-03" db="EMBL/GenBank/DDBJ databases">
        <title>WGS assembly of Saponaria officinalis var. Norfolk2.</title>
        <authorList>
            <person name="Jenkins J."/>
            <person name="Shu S."/>
            <person name="Grimwood J."/>
            <person name="Barry K."/>
            <person name="Goodstein D."/>
            <person name="Schmutz J."/>
            <person name="Leebens-Mack J."/>
            <person name="Osbourn A."/>
        </authorList>
    </citation>
    <scope>NUCLEOTIDE SEQUENCE [LARGE SCALE GENOMIC DNA]</scope>
    <source>
        <strain evidence="11">JIC</strain>
    </source>
</reference>
<dbReference type="Gene3D" id="3.30.40.10">
    <property type="entry name" value="Zinc/RING finger domain, C3HC4 (zinc finger)"/>
    <property type="match status" value="1"/>
</dbReference>
<dbReference type="PANTHER" id="PTHR46463">
    <property type="entry name" value="ZINC FINGER, RING/FYVE/PHD-TYPE"/>
    <property type="match status" value="1"/>
</dbReference>
<sequence length="157" mass="18033">MGIIFSCFKGHSSENSDISNSETDYCLRPELHMQSPTSDRSFEVVEPQSSSEPPVTMSVPSTTRIDDINFTMKSMKISTSYSKNHLLPKFNNNFYEDLLLPDERDECPTCLEEYDAENPKIITECSHHFHLSCIYDWMERSNTCPVCSKVMVFHEAT</sequence>
<keyword evidence="4" id="KW-0479">Metal-binding</keyword>
<keyword evidence="6" id="KW-0833">Ubl conjugation pathway</keyword>
<evidence type="ECO:0000313" key="12">
    <source>
        <dbReference type="Proteomes" id="UP001443914"/>
    </source>
</evidence>
<comment type="caution">
    <text evidence="11">The sequence shown here is derived from an EMBL/GenBank/DDBJ whole genome shotgun (WGS) entry which is preliminary data.</text>
</comment>
<evidence type="ECO:0000256" key="7">
    <source>
        <dbReference type="ARBA" id="ARBA00022833"/>
    </source>
</evidence>
<evidence type="ECO:0000256" key="1">
    <source>
        <dbReference type="ARBA" id="ARBA00000900"/>
    </source>
</evidence>
<feature type="domain" description="RING-type" evidence="10">
    <location>
        <begin position="107"/>
        <end position="148"/>
    </location>
</feature>
<evidence type="ECO:0000256" key="9">
    <source>
        <dbReference type="SAM" id="MobiDB-lite"/>
    </source>
</evidence>
<evidence type="ECO:0000256" key="8">
    <source>
        <dbReference type="PROSITE-ProRule" id="PRU00175"/>
    </source>
</evidence>
<organism evidence="11 12">
    <name type="scientific">Saponaria officinalis</name>
    <name type="common">Common soapwort</name>
    <name type="synonym">Lychnis saponaria</name>
    <dbReference type="NCBI Taxonomy" id="3572"/>
    <lineage>
        <taxon>Eukaryota</taxon>
        <taxon>Viridiplantae</taxon>
        <taxon>Streptophyta</taxon>
        <taxon>Embryophyta</taxon>
        <taxon>Tracheophyta</taxon>
        <taxon>Spermatophyta</taxon>
        <taxon>Magnoliopsida</taxon>
        <taxon>eudicotyledons</taxon>
        <taxon>Gunneridae</taxon>
        <taxon>Pentapetalae</taxon>
        <taxon>Caryophyllales</taxon>
        <taxon>Caryophyllaceae</taxon>
        <taxon>Caryophylleae</taxon>
        <taxon>Saponaria</taxon>
    </lineage>
</organism>
<name>A0AAW1JSH2_SAPOF</name>
<protein>
    <recommendedName>
        <fullName evidence="2">RING-type E3 ubiquitin transferase</fullName>
        <ecNumber evidence="2">2.3.2.27</ecNumber>
    </recommendedName>
</protein>
<dbReference type="EC" id="2.3.2.27" evidence="2"/>
<comment type="catalytic activity">
    <reaction evidence="1">
        <text>S-ubiquitinyl-[E2 ubiquitin-conjugating enzyme]-L-cysteine + [acceptor protein]-L-lysine = [E2 ubiquitin-conjugating enzyme]-L-cysteine + N(6)-ubiquitinyl-[acceptor protein]-L-lysine.</text>
        <dbReference type="EC" id="2.3.2.27"/>
    </reaction>
</comment>
<evidence type="ECO:0000256" key="5">
    <source>
        <dbReference type="ARBA" id="ARBA00022771"/>
    </source>
</evidence>
<accession>A0AAW1JSH2</accession>
<evidence type="ECO:0000259" key="10">
    <source>
        <dbReference type="PROSITE" id="PS50089"/>
    </source>
</evidence>